<dbReference type="InterPro" id="IPR005471">
    <property type="entry name" value="Tscrpt_reg_IclR_N"/>
</dbReference>
<dbReference type="InterPro" id="IPR036390">
    <property type="entry name" value="WH_DNA-bd_sf"/>
</dbReference>
<reference evidence="2" key="1">
    <citation type="submission" date="2020-05" db="EMBL/GenBank/DDBJ databases">
        <authorList>
            <person name="Chiriac C."/>
            <person name="Salcher M."/>
            <person name="Ghai R."/>
            <person name="Kavagutti S V."/>
        </authorList>
    </citation>
    <scope>NUCLEOTIDE SEQUENCE</scope>
</reference>
<accession>A0A6J6GED2</accession>
<dbReference type="InterPro" id="IPR036388">
    <property type="entry name" value="WH-like_DNA-bd_sf"/>
</dbReference>
<name>A0A6J6GED2_9ZZZZ</name>
<dbReference type="SUPFAM" id="SSF46785">
    <property type="entry name" value="Winged helix' DNA-binding domain"/>
    <property type="match status" value="1"/>
</dbReference>
<feature type="domain" description="HTH iclR-type" evidence="1">
    <location>
        <begin position="21"/>
        <end position="62"/>
    </location>
</feature>
<dbReference type="GO" id="GO:0006355">
    <property type="term" value="P:regulation of DNA-templated transcription"/>
    <property type="evidence" value="ECO:0007669"/>
    <property type="project" value="InterPro"/>
</dbReference>
<dbReference type="Pfam" id="PF09339">
    <property type="entry name" value="HTH_IclR"/>
    <property type="match status" value="1"/>
</dbReference>
<proteinExistence type="predicted"/>
<sequence length="105" mass="11842">MTLKSAETEAATWTFLTNHSHVLICIAKQPDIRLSEVARLVGIGERSVHRIVHDLESAGYLQVIKEGRRNVYKIDLDQPLRHPLEADNHVRAIITPVVKKSKVAK</sequence>
<dbReference type="EMBL" id="CAEZTS010000291">
    <property type="protein sequence ID" value="CAB4599621.1"/>
    <property type="molecule type" value="Genomic_DNA"/>
</dbReference>
<dbReference type="GO" id="GO:0003677">
    <property type="term" value="F:DNA binding"/>
    <property type="evidence" value="ECO:0007669"/>
    <property type="project" value="InterPro"/>
</dbReference>
<evidence type="ECO:0000313" key="2">
    <source>
        <dbReference type="EMBL" id="CAB4599621.1"/>
    </source>
</evidence>
<evidence type="ECO:0000259" key="1">
    <source>
        <dbReference type="Pfam" id="PF09339"/>
    </source>
</evidence>
<gene>
    <name evidence="2" type="ORF">UFOPK1722_02124</name>
</gene>
<dbReference type="AlphaFoldDB" id="A0A6J6GED2"/>
<dbReference type="Gene3D" id="1.10.10.10">
    <property type="entry name" value="Winged helix-like DNA-binding domain superfamily/Winged helix DNA-binding domain"/>
    <property type="match status" value="1"/>
</dbReference>
<organism evidence="2">
    <name type="scientific">freshwater metagenome</name>
    <dbReference type="NCBI Taxonomy" id="449393"/>
    <lineage>
        <taxon>unclassified sequences</taxon>
        <taxon>metagenomes</taxon>
        <taxon>ecological metagenomes</taxon>
    </lineage>
</organism>
<protein>
    <submittedName>
        <fullName evidence="2">Unannotated protein</fullName>
    </submittedName>
</protein>